<comment type="caution">
    <text evidence="1">The sequence shown here is derived from an EMBL/GenBank/DDBJ whole genome shotgun (WGS) entry which is preliminary data.</text>
</comment>
<evidence type="ECO:0000313" key="2">
    <source>
        <dbReference type="Proteomes" id="UP001432322"/>
    </source>
</evidence>
<evidence type="ECO:0000313" key="1">
    <source>
        <dbReference type="EMBL" id="GMT15525.1"/>
    </source>
</evidence>
<keyword evidence="2" id="KW-1185">Reference proteome</keyword>
<name>A0AAV5VC77_9BILA</name>
<accession>A0AAV5VC77</accession>
<protein>
    <submittedName>
        <fullName evidence="1">Uncharacterized protein</fullName>
    </submittedName>
</protein>
<reference evidence="1" key="1">
    <citation type="submission" date="2023-10" db="EMBL/GenBank/DDBJ databases">
        <title>Genome assembly of Pristionchus species.</title>
        <authorList>
            <person name="Yoshida K."/>
            <person name="Sommer R.J."/>
        </authorList>
    </citation>
    <scope>NUCLEOTIDE SEQUENCE</scope>
    <source>
        <strain evidence="1">RS5133</strain>
    </source>
</reference>
<dbReference type="Proteomes" id="UP001432322">
    <property type="component" value="Unassembled WGS sequence"/>
</dbReference>
<sequence length="100" mass="11247">CGAEQHRSARTVDRAPLRELRWVRRLARTRTICSWAAVDTQCLVTTPSTTFTGRWTASAAWDRAARRCRRLMVATGLPYSGRAIPRGSGDSVSLLFFFCK</sequence>
<gene>
    <name evidence="1" type="ORF">PFISCL1PPCAC_6822</name>
</gene>
<proteinExistence type="predicted"/>
<feature type="non-terminal residue" evidence="1">
    <location>
        <position position="1"/>
    </location>
</feature>
<dbReference type="AlphaFoldDB" id="A0AAV5VC77"/>
<feature type="non-terminal residue" evidence="1">
    <location>
        <position position="100"/>
    </location>
</feature>
<dbReference type="EMBL" id="BTSY01000002">
    <property type="protein sequence ID" value="GMT15525.1"/>
    <property type="molecule type" value="Genomic_DNA"/>
</dbReference>
<organism evidence="1 2">
    <name type="scientific">Pristionchus fissidentatus</name>
    <dbReference type="NCBI Taxonomy" id="1538716"/>
    <lineage>
        <taxon>Eukaryota</taxon>
        <taxon>Metazoa</taxon>
        <taxon>Ecdysozoa</taxon>
        <taxon>Nematoda</taxon>
        <taxon>Chromadorea</taxon>
        <taxon>Rhabditida</taxon>
        <taxon>Rhabditina</taxon>
        <taxon>Diplogasteromorpha</taxon>
        <taxon>Diplogasteroidea</taxon>
        <taxon>Neodiplogasteridae</taxon>
        <taxon>Pristionchus</taxon>
    </lineage>
</organism>